<accession>A0A6J4T0I7</accession>
<proteinExistence type="predicted"/>
<feature type="compositionally biased region" description="Basic and acidic residues" evidence="1">
    <location>
        <begin position="14"/>
        <end position="35"/>
    </location>
</feature>
<protein>
    <submittedName>
        <fullName evidence="2">Uncharacterized protein</fullName>
    </submittedName>
</protein>
<sequence length="136" mass="15147">ASRSTRHPRPARRGGTDRGLRWRCPRSGDRPRRDAAVATRRVPHHPRGDQGPLRPDPHRRAQPRRADPQREGRGGHQPGGRDADRLRRDSDHAAGAECSGRHPPPLSGALSPRVHDRQPREPRAVRRAPGHRGGLV</sequence>
<feature type="non-terminal residue" evidence="2">
    <location>
        <position position="136"/>
    </location>
</feature>
<reference evidence="2" key="1">
    <citation type="submission" date="2020-02" db="EMBL/GenBank/DDBJ databases">
        <authorList>
            <person name="Meier V. D."/>
        </authorList>
    </citation>
    <scope>NUCLEOTIDE SEQUENCE</scope>
    <source>
        <strain evidence="2">AVDCRST_MAG53</strain>
    </source>
</reference>
<dbReference type="AlphaFoldDB" id="A0A6J4T0I7"/>
<feature type="compositionally biased region" description="Basic and acidic residues" evidence="1">
    <location>
        <begin position="55"/>
        <end position="94"/>
    </location>
</feature>
<evidence type="ECO:0000256" key="1">
    <source>
        <dbReference type="SAM" id="MobiDB-lite"/>
    </source>
</evidence>
<evidence type="ECO:0000313" key="2">
    <source>
        <dbReference type="EMBL" id="CAA9510322.1"/>
    </source>
</evidence>
<feature type="non-terminal residue" evidence="2">
    <location>
        <position position="1"/>
    </location>
</feature>
<gene>
    <name evidence="2" type="ORF">AVDCRST_MAG53-2565</name>
</gene>
<organism evidence="2">
    <name type="scientific">uncultured Solirubrobacteraceae bacterium</name>
    <dbReference type="NCBI Taxonomy" id="1162706"/>
    <lineage>
        <taxon>Bacteria</taxon>
        <taxon>Bacillati</taxon>
        <taxon>Actinomycetota</taxon>
        <taxon>Thermoleophilia</taxon>
        <taxon>Solirubrobacterales</taxon>
        <taxon>Solirubrobacteraceae</taxon>
        <taxon>environmental samples</taxon>
    </lineage>
</organism>
<dbReference type="EMBL" id="CADCVR010000080">
    <property type="protein sequence ID" value="CAA9510322.1"/>
    <property type="molecule type" value="Genomic_DNA"/>
</dbReference>
<feature type="region of interest" description="Disordered" evidence="1">
    <location>
        <begin position="1"/>
        <end position="136"/>
    </location>
</feature>
<feature type="compositionally biased region" description="Basic and acidic residues" evidence="1">
    <location>
        <begin position="113"/>
        <end position="124"/>
    </location>
</feature>
<name>A0A6J4T0I7_9ACTN</name>
<feature type="compositionally biased region" description="Basic residues" evidence="1">
    <location>
        <begin position="1"/>
        <end position="12"/>
    </location>
</feature>